<dbReference type="InterPro" id="IPR025383">
    <property type="entry name" value="MrpA_C/MbhD"/>
</dbReference>
<comment type="caution">
    <text evidence="11">The sequence shown here is derived from an EMBL/GenBank/DDBJ whole genome shotgun (WGS) entry which is preliminary data.</text>
</comment>
<dbReference type="GO" id="GO:0005886">
    <property type="term" value="C:plasma membrane"/>
    <property type="evidence" value="ECO:0007669"/>
    <property type="project" value="UniProtKB-SubCell"/>
</dbReference>
<dbReference type="Pfam" id="PF13244">
    <property type="entry name" value="MbhD"/>
    <property type="match status" value="1"/>
</dbReference>
<dbReference type="PANTHER" id="PTHR33932">
    <property type="entry name" value="NA(+)/H(+) ANTIPORTER SUBUNIT B"/>
    <property type="match status" value="1"/>
</dbReference>
<dbReference type="Proteomes" id="UP000022447">
    <property type="component" value="Unassembled WGS sequence"/>
</dbReference>
<feature type="domain" description="Na+/H+ antiporter MnhB subunit-related protein" evidence="8">
    <location>
        <begin position="177"/>
        <end position="268"/>
    </location>
</feature>
<feature type="transmembrane region" description="Helical" evidence="7">
    <location>
        <begin position="143"/>
        <end position="161"/>
    </location>
</feature>
<feature type="transmembrane region" description="Helical" evidence="7">
    <location>
        <begin position="48"/>
        <end position="69"/>
    </location>
</feature>
<feature type="transmembrane region" description="Helical" evidence="7">
    <location>
        <begin position="228"/>
        <end position="249"/>
    </location>
</feature>
<name>X7EG89_9RHOB</name>
<evidence type="ECO:0000256" key="6">
    <source>
        <dbReference type="ARBA" id="ARBA00023136"/>
    </source>
</evidence>
<gene>
    <name evidence="11" type="ORF">OCH239_04105</name>
</gene>
<dbReference type="STRING" id="1449350.OCH239_04105"/>
<dbReference type="InterPro" id="IPR046806">
    <property type="entry name" value="MrpA_C/MbhE"/>
</dbReference>
<keyword evidence="4 7" id="KW-0812">Transmembrane</keyword>
<feature type="transmembrane region" description="Helical" evidence="7">
    <location>
        <begin position="269"/>
        <end position="292"/>
    </location>
</feature>
<organism evidence="11 12">
    <name type="scientific">Roseivivax halodurans JCM 10272</name>
    <dbReference type="NCBI Taxonomy" id="1449350"/>
    <lineage>
        <taxon>Bacteria</taxon>
        <taxon>Pseudomonadati</taxon>
        <taxon>Pseudomonadota</taxon>
        <taxon>Alphaproteobacteria</taxon>
        <taxon>Rhodobacterales</taxon>
        <taxon>Roseobacteraceae</taxon>
        <taxon>Roseivivax</taxon>
    </lineage>
</organism>
<evidence type="ECO:0000256" key="3">
    <source>
        <dbReference type="ARBA" id="ARBA00022475"/>
    </source>
</evidence>
<feature type="domain" description="MrpA C-terminal/MbhD" evidence="9">
    <location>
        <begin position="12"/>
        <end position="76"/>
    </location>
</feature>
<feature type="transmembrane region" description="Helical" evidence="7">
    <location>
        <begin position="81"/>
        <end position="106"/>
    </location>
</feature>
<evidence type="ECO:0000259" key="8">
    <source>
        <dbReference type="Pfam" id="PF04039"/>
    </source>
</evidence>
<dbReference type="PATRIC" id="fig|1449350.3.peg.2539"/>
<evidence type="ECO:0000259" key="9">
    <source>
        <dbReference type="Pfam" id="PF13244"/>
    </source>
</evidence>
<feature type="transmembrane region" description="Helical" evidence="7">
    <location>
        <begin position="173"/>
        <end position="194"/>
    </location>
</feature>
<comment type="subcellular location">
    <subcellularLocation>
        <location evidence="1">Cell membrane</location>
        <topology evidence="1">Multi-pass membrane protein</topology>
    </subcellularLocation>
</comment>
<dbReference type="PANTHER" id="PTHR33932:SF4">
    <property type="entry name" value="NA(+)_H(+) ANTIPORTER SUBUNIT B"/>
    <property type="match status" value="1"/>
</dbReference>
<dbReference type="AlphaFoldDB" id="X7EG89"/>
<keyword evidence="12" id="KW-1185">Reference proteome</keyword>
<keyword evidence="5 7" id="KW-1133">Transmembrane helix</keyword>
<dbReference type="EMBL" id="JALZ01000012">
    <property type="protein sequence ID" value="ETX14256.1"/>
    <property type="molecule type" value="Genomic_DNA"/>
</dbReference>
<dbReference type="eggNOG" id="COG2111">
    <property type="taxonomic scope" value="Bacteria"/>
</dbReference>
<evidence type="ECO:0000259" key="10">
    <source>
        <dbReference type="Pfam" id="PF20501"/>
    </source>
</evidence>
<evidence type="ECO:0000313" key="11">
    <source>
        <dbReference type="EMBL" id="ETX14256.1"/>
    </source>
</evidence>
<dbReference type="Pfam" id="PF20501">
    <property type="entry name" value="MbhE"/>
    <property type="match status" value="1"/>
</dbReference>
<dbReference type="InterPro" id="IPR007182">
    <property type="entry name" value="MnhB"/>
</dbReference>
<evidence type="ECO:0000256" key="1">
    <source>
        <dbReference type="ARBA" id="ARBA00004651"/>
    </source>
</evidence>
<feature type="transmembrane region" description="Helical" evidence="7">
    <location>
        <begin position="200"/>
        <end position="221"/>
    </location>
</feature>
<protein>
    <submittedName>
        <fullName evidence="11">Sodium:proton antiporter</fullName>
    </submittedName>
</protein>
<sequence length="298" mass="29990">MMIAFDLALAAGILLCAVSALTRRDRTASVAAFMVLGLLVALSWVRLAAPDVALAEAAIGAGLTGALFLRAARRLGPLRPAAGRTLAVPAALVASGLGGGLAWVFASASPPAIYAPLVAASLPESGVSNPVTAVLLNFRAWDTLLEIAVLVVALLVANLLGSRRLVPVSLGEMTLPFARIVAPISILLAGHLLWQGSSAPGGAFQAGAVLAGGLLALVLAGLAPTGTLVVRGALIAGLSGLAVFLIAALGSEALTGSLLGYPNRAEKVWIVAIEAALTLSIAATLCLLFTGFEKRKTS</sequence>
<evidence type="ECO:0000256" key="4">
    <source>
        <dbReference type="ARBA" id="ARBA00022692"/>
    </source>
</evidence>
<evidence type="ECO:0000256" key="5">
    <source>
        <dbReference type="ARBA" id="ARBA00022989"/>
    </source>
</evidence>
<dbReference type="InterPro" id="IPR050622">
    <property type="entry name" value="CPA3_antiporter_subunitB"/>
</dbReference>
<keyword evidence="6 7" id="KW-0472">Membrane</keyword>
<feature type="domain" description="MrpA C-terminal/MbhE" evidence="10">
    <location>
        <begin position="105"/>
        <end position="167"/>
    </location>
</feature>
<evidence type="ECO:0000313" key="12">
    <source>
        <dbReference type="Proteomes" id="UP000022447"/>
    </source>
</evidence>
<keyword evidence="3" id="KW-1003">Cell membrane</keyword>
<reference evidence="11 12" key="1">
    <citation type="submission" date="2014-01" db="EMBL/GenBank/DDBJ databases">
        <title>Roseivivax halodurans JCM 10272 Genome Sequencing.</title>
        <authorList>
            <person name="Lai Q."/>
            <person name="Li G."/>
            <person name="Shao Z."/>
        </authorList>
    </citation>
    <scope>NUCLEOTIDE SEQUENCE [LARGE SCALE GENOMIC DNA]</scope>
    <source>
        <strain evidence="11 12">JCM 10272</strain>
    </source>
</reference>
<comment type="similarity">
    <text evidence="2">Belongs to the CPA3 antiporters (TC 2.A.63) subunit B family.</text>
</comment>
<proteinExistence type="inferred from homology"/>
<evidence type="ECO:0000256" key="2">
    <source>
        <dbReference type="ARBA" id="ARBA00009425"/>
    </source>
</evidence>
<evidence type="ECO:0000256" key="7">
    <source>
        <dbReference type="SAM" id="Phobius"/>
    </source>
</evidence>
<dbReference type="Pfam" id="PF04039">
    <property type="entry name" value="MnhB"/>
    <property type="match status" value="1"/>
</dbReference>
<accession>X7EG89</accession>